<keyword evidence="1" id="KW-1133">Transmembrane helix</keyword>
<dbReference type="Proteomes" id="UP000308267">
    <property type="component" value="Unassembled WGS sequence"/>
</dbReference>
<name>A0A4S2LPH2_OPIFE</name>
<proteinExistence type="predicted"/>
<evidence type="ECO:0000313" key="3">
    <source>
        <dbReference type="Proteomes" id="UP000308267"/>
    </source>
</evidence>
<keyword evidence="1" id="KW-0812">Transmembrane</keyword>
<sequence length="107" mass="12220">MAVINRQVNKALLDDIVENHRMRWFLFFVVTALIVYTVNSQTSASPSAANDDAYVKEIRKKLMDLKPKMEKFLNERSDPEQLKAFAAAAKAASLKFLDELRKAMSKQ</sequence>
<protein>
    <submittedName>
        <fullName evidence="2">Uncharacterized protein</fullName>
    </submittedName>
</protein>
<evidence type="ECO:0000313" key="2">
    <source>
        <dbReference type="EMBL" id="TGZ62547.1"/>
    </source>
</evidence>
<dbReference type="AlphaFoldDB" id="A0A4S2LPH2"/>
<dbReference type="EMBL" id="SJOL01007472">
    <property type="protein sequence ID" value="TGZ62547.1"/>
    <property type="molecule type" value="Genomic_DNA"/>
</dbReference>
<comment type="caution">
    <text evidence="2">The sequence shown here is derived from an EMBL/GenBank/DDBJ whole genome shotgun (WGS) entry which is preliminary data.</text>
</comment>
<organism evidence="2 3">
    <name type="scientific">Opisthorchis felineus</name>
    <dbReference type="NCBI Taxonomy" id="147828"/>
    <lineage>
        <taxon>Eukaryota</taxon>
        <taxon>Metazoa</taxon>
        <taxon>Spiralia</taxon>
        <taxon>Lophotrochozoa</taxon>
        <taxon>Platyhelminthes</taxon>
        <taxon>Trematoda</taxon>
        <taxon>Digenea</taxon>
        <taxon>Opisthorchiida</taxon>
        <taxon>Opisthorchiata</taxon>
        <taxon>Opisthorchiidae</taxon>
        <taxon>Opisthorchis</taxon>
    </lineage>
</organism>
<keyword evidence="1" id="KW-0472">Membrane</keyword>
<keyword evidence="3" id="KW-1185">Reference proteome</keyword>
<accession>A0A4S2LPH2</accession>
<evidence type="ECO:0000256" key="1">
    <source>
        <dbReference type="SAM" id="Phobius"/>
    </source>
</evidence>
<gene>
    <name evidence="2" type="ORF">CRM22_007377</name>
</gene>
<reference evidence="2 3" key="1">
    <citation type="journal article" date="2019" name="BMC Genomics">
        <title>New insights from Opisthorchis felineus genome: update on genomics of the epidemiologically important liver flukes.</title>
        <authorList>
            <person name="Ershov N.I."/>
            <person name="Mordvinov V.A."/>
            <person name="Prokhortchouk E.B."/>
            <person name="Pakharukova M.Y."/>
            <person name="Gunbin K.V."/>
            <person name="Ustyantsev K."/>
            <person name="Genaev M.A."/>
            <person name="Blinov A.G."/>
            <person name="Mazur A."/>
            <person name="Boulygina E."/>
            <person name="Tsygankova S."/>
            <person name="Khrameeva E."/>
            <person name="Chekanov N."/>
            <person name="Fan G."/>
            <person name="Xiao A."/>
            <person name="Zhang H."/>
            <person name="Xu X."/>
            <person name="Yang H."/>
            <person name="Solovyev V."/>
            <person name="Lee S.M."/>
            <person name="Liu X."/>
            <person name="Afonnikov D.A."/>
            <person name="Skryabin K.G."/>
        </authorList>
    </citation>
    <scope>NUCLEOTIDE SEQUENCE [LARGE SCALE GENOMIC DNA]</scope>
    <source>
        <strain evidence="2">AK-0245</strain>
        <tissue evidence="2">Whole organism</tissue>
    </source>
</reference>
<feature type="transmembrane region" description="Helical" evidence="1">
    <location>
        <begin position="21"/>
        <end position="38"/>
    </location>
</feature>